<evidence type="ECO:0000313" key="4">
    <source>
        <dbReference type="EMBL" id="HIX77287.1"/>
    </source>
</evidence>
<dbReference type="Pfam" id="PF22725">
    <property type="entry name" value="GFO_IDH_MocA_C3"/>
    <property type="match status" value="1"/>
</dbReference>
<feature type="domain" description="GFO/IDH/MocA-like oxidoreductase" evidence="3">
    <location>
        <begin position="148"/>
        <end position="279"/>
    </location>
</feature>
<proteinExistence type="predicted"/>
<dbReference type="Gene3D" id="3.40.50.720">
    <property type="entry name" value="NAD(P)-binding Rossmann-like Domain"/>
    <property type="match status" value="1"/>
</dbReference>
<feature type="non-terminal residue" evidence="4">
    <location>
        <position position="338"/>
    </location>
</feature>
<evidence type="ECO:0000313" key="5">
    <source>
        <dbReference type="Proteomes" id="UP000886890"/>
    </source>
</evidence>
<dbReference type="Gene3D" id="3.30.360.10">
    <property type="entry name" value="Dihydrodipicolinate Reductase, domain 2"/>
    <property type="match status" value="1"/>
</dbReference>
<dbReference type="Pfam" id="PF01408">
    <property type="entry name" value="GFO_IDH_MocA"/>
    <property type="match status" value="1"/>
</dbReference>
<evidence type="ECO:0000259" key="3">
    <source>
        <dbReference type="Pfam" id="PF22725"/>
    </source>
</evidence>
<evidence type="ECO:0000259" key="2">
    <source>
        <dbReference type="Pfam" id="PF01408"/>
    </source>
</evidence>
<feature type="domain" description="Gfo/Idh/MocA-like oxidoreductase N-terminal" evidence="2">
    <location>
        <begin position="7"/>
        <end position="134"/>
    </location>
</feature>
<dbReference type="Proteomes" id="UP000886890">
    <property type="component" value="Unassembled WGS sequence"/>
</dbReference>
<name>A0A9D1XDW4_9FIRM</name>
<dbReference type="InterPro" id="IPR000683">
    <property type="entry name" value="Gfo/Idh/MocA-like_OxRdtase_N"/>
</dbReference>
<dbReference type="GO" id="GO:0016491">
    <property type="term" value="F:oxidoreductase activity"/>
    <property type="evidence" value="ECO:0007669"/>
    <property type="project" value="UniProtKB-KW"/>
</dbReference>
<protein>
    <submittedName>
        <fullName evidence="4">Gfo/Idh/MocA family oxidoreductase</fullName>
    </submittedName>
</protein>
<dbReference type="InterPro" id="IPR050463">
    <property type="entry name" value="Gfo/Idh/MocA_oxidrdct_glycsds"/>
</dbReference>
<dbReference type="PANTHER" id="PTHR43818">
    <property type="entry name" value="BCDNA.GH03377"/>
    <property type="match status" value="1"/>
</dbReference>
<gene>
    <name evidence="4" type="ORF">H9734_06815</name>
</gene>
<dbReference type="InterPro" id="IPR055170">
    <property type="entry name" value="GFO_IDH_MocA-like_dom"/>
</dbReference>
<dbReference type="SUPFAM" id="SSF55347">
    <property type="entry name" value="Glyceraldehyde-3-phosphate dehydrogenase-like, C-terminal domain"/>
    <property type="match status" value="1"/>
</dbReference>
<dbReference type="GO" id="GO:0000166">
    <property type="term" value="F:nucleotide binding"/>
    <property type="evidence" value="ECO:0007669"/>
    <property type="project" value="InterPro"/>
</dbReference>
<keyword evidence="1" id="KW-0560">Oxidoreductase</keyword>
<reference evidence="4" key="2">
    <citation type="submission" date="2021-04" db="EMBL/GenBank/DDBJ databases">
        <authorList>
            <person name="Gilroy R."/>
        </authorList>
    </citation>
    <scope>NUCLEOTIDE SEQUENCE</scope>
    <source>
        <strain evidence="4">CHK183-1962</strain>
    </source>
</reference>
<organism evidence="4 5">
    <name type="scientific">Candidatus Fusicatenibacter merdavium</name>
    <dbReference type="NCBI Taxonomy" id="2838600"/>
    <lineage>
        <taxon>Bacteria</taxon>
        <taxon>Bacillati</taxon>
        <taxon>Bacillota</taxon>
        <taxon>Clostridia</taxon>
        <taxon>Lachnospirales</taxon>
        <taxon>Lachnospiraceae</taxon>
        <taxon>Fusicatenibacter</taxon>
    </lineage>
</organism>
<dbReference type="EMBL" id="DXEK01000112">
    <property type="protein sequence ID" value="HIX77287.1"/>
    <property type="molecule type" value="Genomic_DNA"/>
</dbReference>
<evidence type="ECO:0000256" key="1">
    <source>
        <dbReference type="ARBA" id="ARBA00023002"/>
    </source>
</evidence>
<dbReference type="AlphaFoldDB" id="A0A9D1XDW4"/>
<dbReference type="PANTHER" id="PTHR43818:SF11">
    <property type="entry name" value="BCDNA.GH03377"/>
    <property type="match status" value="1"/>
</dbReference>
<sequence>MNRQKIRFGVIGFAHLHVLELIRGFLQMPEQYEFIGAADTRPMIETDFSGRFSRNSNKALFQQMMGPDAVCASVEELLSGKPELILVTTENALHGTVVPELLLRGIHVVVDKPLAICEEHAAAIRKAEIEGGARCITNWFSYWKPGIRLARKLMREGIVGSVYRFQYRNPDTLGVYEGKAQMDESILKKEWWYQLRCGGGSMIDYCSYGIVLADWFLERQPEAVSAVTKNFHQKFCDAEDYAALTLLYPDTIAYLEGTWTTVSSGLPTGPILWGEKGTLIAENYDHSNSTRVCLYQTPHASAPDKIYHSEDYPLPECHRNLAEDVYYYLTTREPVPYL</sequence>
<dbReference type="SUPFAM" id="SSF51735">
    <property type="entry name" value="NAD(P)-binding Rossmann-fold domains"/>
    <property type="match status" value="1"/>
</dbReference>
<reference evidence="4" key="1">
    <citation type="journal article" date="2021" name="PeerJ">
        <title>Extensive microbial diversity within the chicken gut microbiome revealed by metagenomics and culture.</title>
        <authorList>
            <person name="Gilroy R."/>
            <person name="Ravi A."/>
            <person name="Getino M."/>
            <person name="Pursley I."/>
            <person name="Horton D.L."/>
            <person name="Alikhan N.F."/>
            <person name="Baker D."/>
            <person name="Gharbi K."/>
            <person name="Hall N."/>
            <person name="Watson M."/>
            <person name="Adriaenssens E.M."/>
            <person name="Foster-Nyarko E."/>
            <person name="Jarju S."/>
            <person name="Secka A."/>
            <person name="Antonio M."/>
            <person name="Oren A."/>
            <person name="Chaudhuri R.R."/>
            <person name="La Ragione R."/>
            <person name="Hildebrand F."/>
            <person name="Pallen M.J."/>
        </authorList>
    </citation>
    <scope>NUCLEOTIDE SEQUENCE</scope>
    <source>
        <strain evidence="4">CHK183-1962</strain>
    </source>
</reference>
<dbReference type="InterPro" id="IPR036291">
    <property type="entry name" value="NAD(P)-bd_dom_sf"/>
</dbReference>
<comment type="caution">
    <text evidence="4">The sequence shown here is derived from an EMBL/GenBank/DDBJ whole genome shotgun (WGS) entry which is preliminary data.</text>
</comment>
<accession>A0A9D1XDW4</accession>